<dbReference type="PROSITE" id="PS50164">
    <property type="entry name" value="GIY_YIG"/>
    <property type="match status" value="1"/>
</dbReference>
<dbReference type="Proteomes" id="UP001499959">
    <property type="component" value="Unassembled WGS sequence"/>
</dbReference>
<proteinExistence type="inferred from homology"/>
<sequence length="97" mass="11223">MKTWVYFLLCENDTLYTGTAIDPLRRFNAHCAGRGARFTKMRKPIRLLGAFVFESRGEALSNEYRFKRLPVPEKRRLAALAAEDPAWLAYLMEHETG</sequence>
<reference evidence="4" key="1">
    <citation type="journal article" date="2019" name="Int. J. Syst. Evol. Microbiol.">
        <title>The Global Catalogue of Microorganisms (GCM) 10K type strain sequencing project: providing services to taxonomists for standard genome sequencing and annotation.</title>
        <authorList>
            <consortium name="The Broad Institute Genomics Platform"/>
            <consortium name="The Broad Institute Genome Sequencing Center for Infectious Disease"/>
            <person name="Wu L."/>
            <person name="Ma J."/>
        </authorList>
    </citation>
    <scope>NUCLEOTIDE SEQUENCE [LARGE SCALE GENOMIC DNA]</scope>
    <source>
        <strain evidence="4">JCM 18204</strain>
    </source>
</reference>
<dbReference type="SUPFAM" id="SSF82771">
    <property type="entry name" value="GIY-YIG endonuclease"/>
    <property type="match status" value="1"/>
</dbReference>
<dbReference type="CDD" id="cd10456">
    <property type="entry name" value="GIY-YIG_UPF0213"/>
    <property type="match status" value="1"/>
</dbReference>
<name>A0ABP9BN62_9GAMM</name>
<comment type="similarity">
    <text evidence="1">Belongs to the UPF0213 family.</text>
</comment>
<dbReference type="Gene3D" id="3.40.1440.10">
    <property type="entry name" value="GIY-YIG endonuclease"/>
    <property type="match status" value="1"/>
</dbReference>
<keyword evidence="4" id="KW-1185">Reference proteome</keyword>
<dbReference type="InterPro" id="IPR035901">
    <property type="entry name" value="GIY-YIG_endonuc_sf"/>
</dbReference>
<evidence type="ECO:0000313" key="4">
    <source>
        <dbReference type="Proteomes" id="UP001499959"/>
    </source>
</evidence>
<dbReference type="EMBL" id="BAABJE010000010">
    <property type="protein sequence ID" value="GAA4796431.1"/>
    <property type="molecule type" value="Genomic_DNA"/>
</dbReference>
<dbReference type="InterPro" id="IPR050190">
    <property type="entry name" value="UPF0213_domain"/>
</dbReference>
<dbReference type="InterPro" id="IPR000305">
    <property type="entry name" value="GIY-YIG_endonuc"/>
</dbReference>
<feature type="domain" description="GIY-YIG" evidence="2">
    <location>
        <begin position="1"/>
        <end position="76"/>
    </location>
</feature>
<protein>
    <recommendedName>
        <fullName evidence="2">GIY-YIG domain-containing protein</fullName>
    </recommendedName>
</protein>
<dbReference type="Pfam" id="PF01541">
    <property type="entry name" value="GIY-YIG"/>
    <property type="match status" value="1"/>
</dbReference>
<comment type="caution">
    <text evidence="3">The sequence shown here is derived from an EMBL/GenBank/DDBJ whole genome shotgun (WGS) entry which is preliminary data.</text>
</comment>
<dbReference type="RefSeq" id="WP_345303460.1">
    <property type="nucleotide sequence ID" value="NZ_BAABJE010000010.1"/>
</dbReference>
<accession>A0ABP9BN62</accession>
<evidence type="ECO:0000313" key="3">
    <source>
        <dbReference type="EMBL" id="GAA4796431.1"/>
    </source>
</evidence>
<dbReference type="PANTHER" id="PTHR34477:SF1">
    <property type="entry name" value="UPF0213 PROTEIN YHBQ"/>
    <property type="match status" value="1"/>
</dbReference>
<evidence type="ECO:0000259" key="2">
    <source>
        <dbReference type="PROSITE" id="PS50164"/>
    </source>
</evidence>
<evidence type="ECO:0000256" key="1">
    <source>
        <dbReference type="ARBA" id="ARBA00007435"/>
    </source>
</evidence>
<organism evidence="3 4">
    <name type="scientific">Lysobacter hankyongensis</name>
    <dbReference type="NCBI Taxonomy" id="1176535"/>
    <lineage>
        <taxon>Bacteria</taxon>
        <taxon>Pseudomonadati</taxon>
        <taxon>Pseudomonadota</taxon>
        <taxon>Gammaproteobacteria</taxon>
        <taxon>Lysobacterales</taxon>
        <taxon>Lysobacteraceae</taxon>
        <taxon>Lysobacter</taxon>
    </lineage>
</organism>
<gene>
    <name evidence="3" type="ORF">GCM10023307_22940</name>
</gene>
<dbReference type="PANTHER" id="PTHR34477">
    <property type="entry name" value="UPF0213 PROTEIN YHBQ"/>
    <property type="match status" value="1"/>
</dbReference>